<feature type="compositionally biased region" description="Polar residues" evidence="7">
    <location>
        <begin position="49"/>
        <end position="67"/>
    </location>
</feature>
<evidence type="ECO:0000256" key="7">
    <source>
        <dbReference type="SAM" id="MobiDB-lite"/>
    </source>
</evidence>
<dbReference type="Pfam" id="PF24681">
    <property type="entry name" value="Kelch_KLHDC2_KLHL20_DRC7"/>
    <property type="match status" value="1"/>
</dbReference>
<protein>
    <recommendedName>
        <fullName evidence="10">Cell polarity protein</fullName>
    </recommendedName>
</protein>
<gene>
    <name evidence="8" type="ORF">B0H16DRAFT_1401142</name>
</gene>
<feature type="region of interest" description="Disordered" evidence="7">
    <location>
        <begin position="472"/>
        <end position="650"/>
    </location>
</feature>
<evidence type="ECO:0008006" key="10">
    <source>
        <dbReference type="Google" id="ProtNLM"/>
    </source>
</evidence>
<evidence type="ECO:0000256" key="3">
    <source>
        <dbReference type="ARBA" id="ARBA00022490"/>
    </source>
</evidence>
<keyword evidence="5 6" id="KW-0175">Coiled coil</keyword>
<feature type="compositionally biased region" description="Basic and acidic residues" evidence="7">
    <location>
        <begin position="1029"/>
        <end position="1047"/>
    </location>
</feature>
<dbReference type="InterPro" id="IPR015915">
    <property type="entry name" value="Kelch-typ_b-propeller"/>
</dbReference>
<evidence type="ECO:0000256" key="1">
    <source>
        <dbReference type="ARBA" id="ARBA00004496"/>
    </source>
</evidence>
<organism evidence="8 9">
    <name type="scientific">Mycena metata</name>
    <dbReference type="NCBI Taxonomy" id="1033252"/>
    <lineage>
        <taxon>Eukaryota</taxon>
        <taxon>Fungi</taxon>
        <taxon>Dikarya</taxon>
        <taxon>Basidiomycota</taxon>
        <taxon>Agaricomycotina</taxon>
        <taxon>Agaricomycetes</taxon>
        <taxon>Agaricomycetidae</taxon>
        <taxon>Agaricales</taxon>
        <taxon>Marasmiineae</taxon>
        <taxon>Mycenaceae</taxon>
        <taxon>Mycena</taxon>
    </lineage>
</organism>
<feature type="coiled-coil region" evidence="6">
    <location>
        <begin position="816"/>
        <end position="941"/>
    </location>
</feature>
<evidence type="ECO:0000256" key="6">
    <source>
        <dbReference type="SAM" id="Coils"/>
    </source>
</evidence>
<feature type="compositionally biased region" description="Polar residues" evidence="7">
    <location>
        <begin position="472"/>
        <end position="492"/>
    </location>
</feature>
<feature type="compositionally biased region" description="Basic and acidic residues" evidence="7">
    <location>
        <begin position="1442"/>
        <end position="1463"/>
    </location>
</feature>
<feature type="region of interest" description="Disordered" evidence="7">
    <location>
        <begin position="1025"/>
        <end position="1048"/>
    </location>
</feature>
<feature type="compositionally biased region" description="Basic and acidic residues" evidence="7">
    <location>
        <begin position="1151"/>
        <end position="1163"/>
    </location>
</feature>
<dbReference type="PANTHER" id="PTHR23244">
    <property type="entry name" value="KELCH REPEAT DOMAIN"/>
    <property type="match status" value="1"/>
</dbReference>
<feature type="region of interest" description="Disordered" evidence="7">
    <location>
        <begin position="1435"/>
        <end position="1463"/>
    </location>
</feature>
<feature type="compositionally biased region" description="Low complexity" evidence="7">
    <location>
        <begin position="21"/>
        <end position="48"/>
    </location>
</feature>
<evidence type="ECO:0000313" key="8">
    <source>
        <dbReference type="EMBL" id="KAJ7786118.1"/>
    </source>
</evidence>
<dbReference type="SUPFAM" id="SSF117281">
    <property type="entry name" value="Kelch motif"/>
    <property type="match status" value="1"/>
</dbReference>
<feature type="compositionally biased region" description="Basic and acidic residues" evidence="7">
    <location>
        <begin position="1257"/>
        <end position="1270"/>
    </location>
</feature>
<feature type="region of interest" description="Disordered" evidence="7">
    <location>
        <begin position="1111"/>
        <end position="1134"/>
    </location>
</feature>
<dbReference type="GO" id="GO:0051285">
    <property type="term" value="C:cell cortex of cell tip"/>
    <property type="evidence" value="ECO:0007669"/>
    <property type="project" value="TreeGrafter"/>
</dbReference>
<feature type="region of interest" description="Disordered" evidence="7">
    <location>
        <begin position="1251"/>
        <end position="1284"/>
    </location>
</feature>
<accession>A0AAD7P318</accession>
<feature type="region of interest" description="Disordered" evidence="7">
    <location>
        <begin position="1151"/>
        <end position="1194"/>
    </location>
</feature>
<feature type="compositionally biased region" description="Polar residues" evidence="7">
    <location>
        <begin position="1120"/>
        <end position="1133"/>
    </location>
</feature>
<evidence type="ECO:0000256" key="5">
    <source>
        <dbReference type="ARBA" id="ARBA00023054"/>
    </source>
</evidence>
<keyword evidence="9" id="KW-1185">Reference proteome</keyword>
<feature type="compositionally biased region" description="Low complexity" evidence="7">
    <location>
        <begin position="94"/>
        <end position="106"/>
    </location>
</feature>
<dbReference type="GO" id="GO:0061245">
    <property type="term" value="P:establishment or maintenance of bipolar cell polarity"/>
    <property type="evidence" value="ECO:0007669"/>
    <property type="project" value="TreeGrafter"/>
</dbReference>
<dbReference type="Gene3D" id="2.120.10.80">
    <property type="entry name" value="Kelch-type beta propeller"/>
    <property type="match status" value="2"/>
</dbReference>
<dbReference type="InterPro" id="IPR006652">
    <property type="entry name" value="Kelch_1"/>
</dbReference>
<reference evidence="8" key="1">
    <citation type="submission" date="2023-03" db="EMBL/GenBank/DDBJ databases">
        <title>Massive genome expansion in bonnet fungi (Mycena s.s.) driven by repeated elements and novel gene families across ecological guilds.</title>
        <authorList>
            <consortium name="Lawrence Berkeley National Laboratory"/>
            <person name="Harder C.B."/>
            <person name="Miyauchi S."/>
            <person name="Viragh M."/>
            <person name="Kuo A."/>
            <person name="Thoen E."/>
            <person name="Andreopoulos B."/>
            <person name="Lu D."/>
            <person name="Skrede I."/>
            <person name="Drula E."/>
            <person name="Henrissat B."/>
            <person name="Morin E."/>
            <person name="Kohler A."/>
            <person name="Barry K."/>
            <person name="LaButti K."/>
            <person name="Morin E."/>
            <person name="Salamov A."/>
            <person name="Lipzen A."/>
            <person name="Mereny Z."/>
            <person name="Hegedus B."/>
            <person name="Baldrian P."/>
            <person name="Stursova M."/>
            <person name="Weitz H."/>
            <person name="Taylor A."/>
            <person name="Grigoriev I.V."/>
            <person name="Nagy L.G."/>
            <person name="Martin F."/>
            <person name="Kauserud H."/>
        </authorList>
    </citation>
    <scope>NUCLEOTIDE SEQUENCE</scope>
    <source>
        <strain evidence="8">CBHHK182m</strain>
    </source>
</reference>
<dbReference type="FunFam" id="2.120.10.80:FF:000049">
    <property type="entry name" value="Cell polarity protein (Tea1)"/>
    <property type="match status" value="1"/>
</dbReference>
<evidence type="ECO:0000256" key="4">
    <source>
        <dbReference type="ARBA" id="ARBA00022737"/>
    </source>
</evidence>
<feature type="compositionally biased region" description="Polar residues" evidence="7">
    <location>
        <begin position="76"/>
        <end position="93"/>
    </location>
</feature>
<comment type="subcellular location">
    <subcellularLocation>
        <location evidence="1">Cytoplasm</location>
    </subcellularLocation>
</comment>
<feature type="compositionally biased region" description="Polar residues" evidence="7">
    <location>
        <begin position="1164"/>
        <end position="1189"/>
    </location>
</feature>
<keyword evidence="3" id="KW-0963">Cytoplasm</keyword>
<feature type="region of interest" description="Disordered" evidence="7">
    <location>
        <begin position="1"/>
        <end position="109"/>
    </location>
</feature>
<comment type="caution">
    <text evidence="8">The sequence shown here is derived from an EMBL/GenBank/DDBJ whole genome shotgun (WGS) entry which is preliminary data.</text>
</comment>
<name>A0AAD7P318_9AGAR</name>
<keyword evidence="2" id="KW-0880">Kelch repeat</keyword>
<dbReference type="Proteomes" id="UP001215598">
    <property type="component" value="Unassembled WGS sequence"/>
</dbReference>
<feature type="coiled-coil region" evidence="6">
    <location>
        <begin position="1284"/>
        <end position="1332"/>
    </location>
</feature>
<evidence type="ECO:0000313" key="9">
    <source>
        <dbReference type="Proteomes" id="UP001215598"/>
    </source>
</evidence>
<evidence type="ECO:0000256" key="2">
    <source>
        <dbReference type="ARBA" id="ARBA00022441"/>
    </source>
</evidence>
<feature type="compositionally biased region" description="Basic and acidic residues" evidence="7">
    <location>
        <begin position="1070"/>
        <end position="1093"/>
    </location>
</feature>
<sequence>MSFFSRKKQAPPPQAPSVTVAQTPSQALAQLAAAPSQQQQNPQQNTQQRNDSQDFAPSSVNSNSALNGSGLPPGGTQPQRPKNNGVQNGPNPAQGTQSPQPGQQQQRSAYPWAANRLVLPPPVVLNKPGVVPPTSPSPSPFPRYGHALPATPTANGELYIFGGLVRESARNDLYLFSSRDQSATLLQTGGEGPSPRVGHASALVSNVLIVWGGDTKTDPKSKPTDKQDDSLYLLNLVSREWTKVTVYGPSPAGRYGHAVTMAAGSKFIVFGGQVDGEFLNDLWAFDLNTLRTRATWELCEPVSAERPAHRTGHACITYENRIIVFGGTDGQYHYNDTWAYDLTTRKWTELQCIGFIPSPREGHAAALVDDVIYVFGGRGVDGKDLSDLAAFKISNQRWYMFQNMGPSPSGRSGHAMAAVGTKVYVLGGESFTPSKTDDSGLVHVLDTKHIKYPVTPPAGQVAVARKSSLNPAPAQVQQLANTAASGVRSMSPSIPPGADPEDPRRAVSPANARNIKPPNGMVNGKAKAPVRPPREDEDPTGANDSMDDVPRERERTMSPEQMAPPAVAGQIRAKSPPFSVPSRAVSPANGVNGADPQPPNIAGVLGGPLTGRNSPAVDRSRPPTDAFYNAAPGSPTGNGHFGHGSRQGSVNNVTSDLLKDLKAKEIELEGVKRQMVWMKETLGRASKAGFVYTDREGTQVNDEMEETSDSKNADLALRFKQFKAQMQTVMAEQARLASEHLADAERMKTSATQEAAYYRAKLAAFEGDNESEVVRIERERVSELEKRTYSLMNERWEQDRKVAELSDAVALHSTLCEQAEARAADASARADMVDETHERTLQRHNSLQERHSTVEAQLREHADRLLSQTSALEQKEADEMSLRAQVEELIQSRDQHLRALEQARSALQASSSRAEEVDLQYDRAREQISTLEVDVIELRGELESRTAEVETIRARLTDVENSWAKSREEADAFRALTTGSLGELLDSHRDLKADEDRMTRGHAEKTQAMETEAASLRKMLKEATQLTDQHQKQLADERRRVREHETEQSLLRSQMVALRIQLSNAHSDIGRTKKDLTEREAQLSDKSKEHSDATVRLGMLRNYLAENGISTDEDAERSQSRAQGSASPQQVSDLENKLAERTRLHENAQRELEQALRRKREAESQLSQLSTQLERVRATQSQSPATTPNPEAEARAVEAERKLEETEQGYKARMQQMEEDYQLAVHYVKGTEKMMRRMRDELTKQKNTNVSLQADLDAARGVKSPQDRKLLNGRSTPSSDDGNDAVLRGQLVEAQRQVQRLNSENRELRLRLDNLEKDLEQLRDNLLASQRESDDRLIQVEDLQHEVERLQSSLVIARGGHDETLLETLSNENTTLRRENEQLSHKIGLLLEVDQPSFGQGRPISGVSARRVSNSSSENALAFEHLSSELDSWQRQLASSMSDRRPLSDFDSEPAERARSPRS</sequence>
<proteinExistence type="predicted"/>
<feature type="compositionally biased region" description="Basic and acidic residues" evidence="7">
    <location>
        <begin position="548"/>
        <end position="557"/>
    </location>
</feature>
<dbReference type="PANTHER" id="PTHR23244:SF456">
    <property type="entry name" value="MULTIPLE EPIDERMAL GROWTH FACTOR-LIKE DOMAINS PROTEIN 8"/>
    <property type="match status" value="1"/>
</dbReference>
<feature type="region of interest" description="Disordered" evidence="7">
    <location>
        <begin position="1070"/>
        <end position="1094"/>
    </location>
</feature>
<keyword evidence="4" id="KW-0677">Repeat</keyword>
<dbReference type="EMBL" id="JARKIB010000001">
    <property type="protein sequence ID" value="KAJ7786118.1"/>
    <property type="molecule type" value="Genomic_DNA"/>
</dbReference>
<dbReference type="SMART" id="SM00612">
    <property type="entry name" value="Kelch"/>
    <property type="match status" value="2"/>
</dbReference>